<proteinExistence type="predicted"/>
<reference evidence="3" key="1">
    <citation type="journal article" date="2020" name="Stud. Mycol.">
        <title>101 Dothideomycetes genomes: a test case for predicting lifestyles and emergence of pathogens.</title>
        <authorList>
            <person name="Haridas S."/>
            <person name="Albert R."/>
            <person name="Binder M."/>
            <person name="Bloem J."/>
            <person name="Labutti K."/>
            <person name="Salamov A."/>
            <person name="Andreopoulos B."/>
            <person name="Baker S."/>
            <person name="Barry K."/>
            <person name="Bills G."/>
            <person name="Bluhm B."/>
            <person name="Cannon C."/>
            <person name="Castanera R."/>
            <person name="Culley D."/>
            <person name="Daum C."/>
            <person name="Ezra D."/>
            <person name="Gonzalez J."/>
            <person name="Henrissat B."/>
            <person name="Kuo A."/>
            <person name="Liang C."/>
            <person name="Lipzen A."/>
            <person name="Lutzoni F."/>
            <person name="Magnuson J."/>
            <person name="Mondo S."/>
            <person name="Nolan M."/>
            <person name="Ohm R."/>
            <person name="Pangilinan J."/>
            <person name="Park H.-J."/>
            <person name="Ramirez L."/>
            <person name="Alfaro M."/>
            <person name="Sun H."/>
            <person name="Tritt A."/>
            <person name="Yoshinaga Y."/>
            <person name="Zwiers L.-H."/>
            <person name="Turgeon B."/>
            <person name="Goodwin S."/>
            <person name="Spatafora J."/>
            <person name="Crous P."/>
            <person name="Grigoriev I."/>
        </authorList>
    </citation>
    <scope>NUCLEOTIDE SEQUENCE</scope>
    <source>
        <strain evidence="3">CBS 269.34</strain>
    </source>
</reference>
<feature type="compositionally biased region" description="Low complexity" evidence="1">
    <location>
        <begin position="188"/>
        <end position="199"/>
    </location>
</feature>
<dbReference type="OrthoDB" id="62952at2759"/>
<feature type="compositionally biased region" description="Polar residues" evidence="1">
    <location>
        <begin position="27"/>
        <end position="36"/>
    </location>
</feature>
<feature type="region of interest" description="Disordered" evidence="1">
    <location>
        <begin position="179"/>
        <end position="206"/>
    </location>
</feature>
<dbReference type="EMBL" id="MU004188">
    <property type="protein sequence ID" value="KAF2495806.1"/>
    <property type="molecule type" value="Genomic_DNA"/>
</dbReference>
<dbReference type="AlphaFoldDB" id="A0A6A6QUE1"/>
<evidence type="ECO:0000256" key="1">
    <source>
        <dbReference type="SAM" id="MobiDB-lite"/>
    </source>
</evidence>
<organism evidence="3 4">
    <name type="scientific">Lophium mytilinum</name>
    <dbReference type="NCBI Taxonomy" id="390894"/>
    <lineage>
        <taxon>Eukaryota</taxon>
        <taxon>Fungi</taxon>
        <taxon>Dikarya</taxon>
        <taxon>Ascomycota</taxon>
        <taxon>Pezizomycotina</taxon>
        <taxon>Dothideomycetes</taxon>
        <taxon>Pleosporomycetidae</taxon>
        <taxon>Mytilinidiales</taxon>
        <taxon>Mytilinidiaceae</taxon>
        <taxon>Lophium</taxon>
    </lineage>
</organism>
<sequence length="552" mass="62033">MAPARFSTTRPKGSNGPKYPKRKRGHNASSSDQGHTAESPRDSKRARQTLYTSNTGNTDDMTFLVENMDVIIERMGKHELDQTLKVLQNESSSKGKGRMSDNATGSGTVTDTVENLLDLDGLDSLRSSIAWLQRVDAMTPSPESQLRADTDSNIYDADSTPSIIDIVDPVHRLEQARLLDEGRRHPVSNSDGLNNNSDGLDNDSDDLDNDIDEFDILKVSRTVETTARQLDVVLHTILVRQAKLTHNPARPQGPQVQPRFFPKLGLPVQSRTFPKFMELPAELRVRIYEFALEFDEPIRPHACDAHKSGGPMTWKFHHDGKHGAEDAHNQISQHLAITRTSKQVREESLTIFYGVNTFSGGQDTFQYFQALEARGLFALVRKAQFRAHFCPDSRGKRDRVLTEVFTALRHINNAPTLRFLDVSWDASMFLSMRMLSRTFHSNTKLVLQVPVPDWFENPAEYPKLKWFLAVANRMGLNVKLVPSGRLYGCEGTSIVCDWVHRLQDGAAKPATIGTQVMQNIANAIPGIAFNARTKVSFYRRDCAGNVVWYEEV</sequence>
<dbReference type="PANTHER" id="PTHR42085:SF1">
    <property type="entry name" value="F-BOX DOMAIN-CONTAINING PROTEIN"/>
    <property type="match status" value="1"/>
</dbReference>
<dbReference type="Proteomes" id="UP000799750">
    <property type="component" value="Unassembled WGS sequence"/>
</dbReference>
<feature type="region of interest" description="Disordered" evidence="1">
    <location>
        <begin position="1"/>
        <end position="59"/>
    </location>
</feature>
<feature type="domain" description="2EXR" evidence="2">
    <location>
        <begin position="273"/>
        <end position="355"/>
    </location>
</feature>
<gene>
    <name evidence="3" type="ORF">BU16DRAFT_560667</name>
</gene>
<keyword evidence="4" id="KW-1185">Reference proteome</keyword>
<feature type="compositionally biased region" description="Polar residues" evidence="1">
    <location>
        <begin position="49"/>
        <end position="59"/>
    </location>
</feature>
<evidence type="ECO:0000259" key="2">
    <source>
        <dbReference type="Pfam" id="PF20150"/>
    </source>
</evidence>
<dbReference type="InterPro" id="IPR038883">
    <property type="entry name" value="AN11006-like"/>
</dbReference>
<dbReference type="InterPro" id="IPR045518">
    <property type="entry name" value="2EXR"/>
</dbReference>
<accession>A0A6A6QUE1</accession>
<evidence type="ECO:0000313" key="4">
    <source>
        <dbReference type="Proteomes" id="UP000799750"/>
    </source>
</evidence>
<protein>
    <recommendedName>
        <fullName evidence="2">2EXR domain-containing protein</fullName>
    </recommendedName>
</protein>
<dbReference type="Pfam" id="PF20150">
    <property type="entry name" value="2EXR"/>
    <property type="match status" value="1"/>
</dbReference>
<evidence type="ECO:0000313" key="3">
    <source>
        <dbReference type="EMBL" id="KAF2495806.1"/>
    </source>
</evidence>
<dbReference type="PANTHER" id="PTHR42085">
    <property type="entry name" value="F-BOX DOMAIN-CONTAINING PROTEIN"/>
    <property type="match status" value="1"/>
</dbReference>
<name>A0A6A6QUE1_9PEZI</name>
<feature type="compositionally biased region" description="Polar residues" evidence="1">
    <location>
        <begin position="1"/>
        <end position="12"/>
    </location>
</feature>